<dbReference type="Pfam" id="PF01243">
    <property type="entry name" value="PNPOx_N"/>
    <property type="match status" value="1"/>
</dbReference>
<dbReference type="InterPro" id="IPR012349">
    <property type="entry name" value="Split_barrel_FMN-bd"/>
</dbReference>
<organism evidence="2 3">
    <name type="scientific">Eubacterium ruminantium</name>
    <dbReference type="NCBI Taxonomy" id="42322"/>
    <lineage>
        <taxon>Bacteria</taxon>
        <taxon>Bacillati</taxon>
        <taxon>Bacillota</taxon>
        <taxon>Clostridia</taxon>
        <taxon>Eubacteriales</taxon>
        <taxon>Eubacteriaceae</taxon>
        <taxon>Eubacterium</taxon>
    </lineage>
</organism>
<dbReference type="EMBL" id="FUXA01000011">
    <property type="protein sequence ID" value="SJZ88178.1"/>
    <property type="molecule type" value="Genomic_DNA"/>
</dbReference>
<gene>
    <name evidence="2" type="ORF">SAMN02745110_01883</name>
</gene>
<feature type="domain" description="Pyridoxamine 5'-phosphate oxidase N-terminal" evidence="1">
    <location>
        <begin position="3"/>
        <end position="113"/>
    </location>
</feature>
<evidence type="ECO:0000313" key="3">
    <source>
        <dbReference type="Proteomes" id="UP000189857"/>
    </source>
</evidence>
<dbReference type="Proteomes" id="UP000189857">
    <property type="component" value="Unassembled WGS sequence"/>
</dbReference>
<dbReference type="OrthoDB" id="9792542at2"/>
<dbReference type="RefSeq" id="WP_027440122.1">
    <property type="nucleotide sequence ID" value="NZ_CAJOJK010000021.1"/>
</dbReference>
<proteinExistence type="predicted"/>
<protein>
    <submittedName>
        <fullName evidence="2">Uncharacterized protein, pyridoxamine 5'-phosphate oxidase (PNPOx-like) family</fullName>
    </submittedName>
</protein>
<accession>A0A1T4PBI0</accession>
<evidence type="ECO:0000313" key="2">
    <source>
        <dbReference type="EMBL" id="SJZ88178.1"/>
    </source>
</evidence>
<name>A0A1T4PBI0_9FIRM</name>
<keyword evidence="3" id="KW-1185">Reference proteome</keyword>
<reference evidence="2 3" key="1">
    <citation type="submission" date="2017-02" db="EMBL/GenBank/DDBJ databases">
        <authorList>
            <person name="Peterson S.W."/>
        </authorList>
    </citation>
    <scope>NUCLEOTIDE SEQUENCE [LARGE SCALE GENOMIC DNA]</scope>
    <source>
        <strain evidence="2 3">ATCC 17233</strain>
    </source>
</reference>
<dbReference type="AlphaFoldDB" id="A0A1T4PBI0"/>
<dbReference type="Gene3D" id="2.30.110.10">
    <property type="entry name" value="Electron Transport, Fmn-binding Protein, Chain A"/>
    <property type="match status" value="1"/>
</dbReference>
<evidence type="ECO:0000259" key="1">
    <source>
        <dbReference type="Pfam" id="PF01243"/>
    </source>
</evidence>
<dbReference type="SUPFAM" id="SSF50475">
    <property type="entry name" value="FMN-binding split barrel"/>
    <property type="match status" value="1"/>
</dbReference>
<sequence>MTKEEMIAFMNANPVMQLATVEGDKPRVRAILLFKADEKGIIFHTANTKDLYKQLMKNPNVEICFNSPDTQLRVTGVAHVDDDPKLREEIFAHPTRKFLQAWKDMGIDNLLTVFRVTDCIGTTWTMQTNFNPKEYVEITELER</sequence>
<dbReference type="InterPro" id="IPR011576">
    <property type="entry name" value="Pyridox_Oxase_N"/>
</dbReference>